<name>A0A8K0UXV7_9AGAR</name>
<keyword evidence="3 7" id="KW-1015">Disulfide bond</keyword>
<keyword evidence="4 8" id="KW-0325">Glycoprotein</keyword>
<evidence type="ECO:0000256" key="7">
    <source>
        <dbReference type="PIRSR" id="PIRSR602640-3"/>
    </source>
</evidence>
<dbReference type="InterPro" id="IPR002640">
    <property type="entry name" value="Arylesterase"/>
</dbReference>
<evidence type="ECO:0008006" key="11">
    <source>
        <dbReference type="Google" id="ProtNLM"/>
    </source>
</evidence>
<evidence type="ECO:0000256" key="8">
    <source>
        <dbReference type="PIRSR" id="PIRSR602640-4"/>
    </source>
</evidence>
<dbReference type="Gene3D" id="2.120.10.30">
    <property type="entry name" value="TolB, C-terminal domain"/>
    <property type="match status" value="1"/>
</dbReference>
<dbReference type="GO" id="GO:0046872">
    <property type="term" value="F:metal ion binding"/>
    <property type="evidence" value="ECO:0007669"/>
    <property type="project" value="UniProtKB-KW"/>
</dbReference>
<feature type="binding site" evidence="6">
    <location>
        <position position="295"/>
    </location>
    <ligand>
        <name>Ca(2+)</name>
        <dbReference type="ChEBI" id="CHEBI:29108"/>
        <label>1</label>
        <note>catalytic</note>
    </ligand>
</feature>
<dbReference type="PANTHER" id="PTHR11799">
    <property type="entry name" value="PARAOXONASE"/>
    <property type="match status" value="1"/>
</dbReference>
<keyword evidence="10" id="KW-1185">Reference proteome</keyword>
<proteinExistence type="inferred from homology"/>
<feature type="binding site" evidence="6">
    <location>
        <position position="248"/>
    </location>
    <ligand>
        <name>Ca(2+)</name>
        <dbReference type="ChEBI" id="CHEBI:29108"/>
        <label>1</label>
        <note>catalytic</note>
    </ligand>
</feature>
<comment type="cofactor">
    <cofactor evidence="6">
        <name>Ca(2+)</name>
        <dbReference type="ChEBI" id="CHEBI:29108"/>
    </cofactor>
    <text evidence="6">Binds 2 calcium ions per subunit.</text>
</comment>
<evidence type="ECO:0000256" key="1">
    <source>
        <dbReference type="ARBA" id="ARBA00008595"/>
    </source>
</evidence>
<keyword evidence="2" id="KW-0378">Hydrolase</keyword>
<organism evidence="9 10">
    <name type="scientific">Cristinia sonorae</name>
    <dbReference type="NCBI Taxonomy" id="1940300"/>
    <lineage>
        <taxon>Eukaryota</taxon>
        <taxon>Fungi</taxon>
        <taxon>Dikarya</taxon>
        <taxon>Basidiomycota</taxon>
        <taxon>Agaricomycotina</taxon>
        <taxon>Agaricomycetes</taxon>
        <taxon>Agaricomycetidae</taxon>
        <taxon>Agaricales</taxon>
        <taxon>Pleurotineae</taxon>
        <taxon>Stephanosporaceae</taxon>
        <taxon>Cristinia</taxon>
    </lineage>
</organism>
<comment type="similarity">
    <text evidence="1">Belongs to the paraoxonase family.</text>
</comment>
<feature type="active site" description="Proton acceptor" evidence="5">
    <location>
        <position position="125"/>
    </location>
</feature>
<comment type="caution">
    <text evidence="9">The sequence shown here is derived from an EMBL/GenBank/DDBJ whole genome shotgun (WGS) entry which is preliminary data.</text>
</comment>
<feature type="disulfide bond" description="In form B" evidence="7">
    <location>
        <begin position="45"/>
        <end position="388"/>
    </location>
</feature>
<sequence>MPSSLSVVLILLVAGLGSFYQLVVGPVIHAGGVFRKVYPLNNQNCRTVPELDGCEKIVHVPESGLLYLACSRISQRPYWLPAITHLNASGIPLDDHVATYDITTGKVTRLQVEDYPNASRGLYVHGMDVVPAASDPSLLYVYMVNHRVPLEGDPAVVGADSSIEIFSTKTGSSKLKHVATIDDPVIVTPNDVVGYPDGKSFYFTNDHAVKTGFYRQLELIFNLTSTSVGYCHTHDGCKIAADNLQGANGIAKSPTNDTIYVGSAHGAGIYVMDPQTDHTLILSDRISAGGIPMDNLSFDKNGALWAPLFPRGFEAVSRYKDFSIKAASSAWQFTTNIGPNSFYGEKYKAERVFEDDGGVIMGATTAVYLPDSRELFIHGISSPHLTICKV</sequence>
<dbReference type="EMBL" id="JAEVFJ010000001">
    <property type="protein sequence ID" value="KAH8107861.1"/>
    <property type="molecule type" value="Genomic_DNA"/>
</dbReference>
<keyword evidence="6" id="KW-0479">Metal-binding</keyword>
<protein>
    <recommendedName>
        <fullName evidence="11">Serum paraoxonase/arylesterase</fullName>
    </recommendedName>
</protein>
<keyword evidence="6" id="KW-0106">Calcium</keyword>
<evidence type="ECO:0000313" key="9">
    <source>
        <dbReference type="EMBL" id="KAH8107861.1"/>
    </source>
</evidence>
<feature type="binding site" evidence="6">
    <location>
        <position position="191"/>
    </location>
    <ligand>
        <name>Ca(2+)</name>
        <dbReference type="ChEBI" id="CHEBI:29108"/>
        <label>1</label>
        <note>catalytic</note>
    </ligand>
</feature>
<gene>
    <name evidence="9" type="ORF">BXZ70DRAFT_17235</name>
</gene>
<dbReference type="PANTHER" id="PTHR11799:SF12">
    <property type="entry name" value="PARAOXONASE-RELATED"/>
    <property type="match status" value="1"/>
</dbReference>
<dbReference type="SUPFAM" id="SSF63829">
    <property type="entry name" value="Calcium-dependent phosphotriesterase"/>
    <property type="match status" value="1"/>
</dbReference>
<evidence type="ECO:0000256" key="2">
    <source>
        <dbReference type="ARBA" id="ARBA00022801"/>
    </source>
</evidence>
<evidence type="ECO:0000313" key="10">
    <source>
        <dbReference type="Proteomes" id="UP000813824"/>
    </source>
</evidence>
<dbReference type="GO" id="GO:0004064">
    <property type="term" value="F:arylesterase activity"/>
    <property type="evidence" value="ECO:0007669"/>
    <property type="project" value="InterPro"/>
</dbReference>
<evidence type="ECO:0000256" key="3">
    <source>
        <dbReference type="ARBA" id="ARBA00023157"/>
    </source>
</evidence>
<feature type="glycosylation site" description="N-linked (GlcNAc...) asparagine" evidence="8">
    <location>
        <position position="295"/>
    </location>
</feature>
<evidence type="ECO:0000256" key="4">
    <source>
        <dbReference type="ARBA" id="ARBA00023180"/>
    </source>
</evidence>
<feature type="binding site" evidence="6">
    <location>
        <position position="294"/>
    </location>
    <ligand>
        <name>Ca(2+)</name>
        <dbReference type="ChEBI" id="CHEBI:29108"/>
        <label>1</label>
        <note>catalytic</note>
    </ligand>
</feature>
<dbReference type="InterPro" id="IPR011042">
    <property type="entry name" value="6-blade_b-propeller_TolB-like"/>
</dbReference>
<dbReference type="AlphaFoldDB" id="A0A8K0UXV7"/>
<dbReference type="OrthoDB" id="5307922at2759"/>
<dbReference type="Pfam" id="PF01731">
    <property type="entry name" value="Arylesterase"/>
    <property type="match status" value="1"/>
</dbReference>
<evidence type="ECO:0000256" key="6">
    <source>
        <dbReference type="PIRSR" id="PIRSR602640-2"/>
    </source>
</evidence>
<feature type="binding site" evidence="6">
    <location>
        <position position="190"/>
    </location>
    <ligand>
        <name>Ca(2+)</name>
        <dbReference type="ChEBI" id="CHEBI:29108"/>
        <label>1</label>
        <note>catalytic</note>
    </ligand>
</feature>
<dbReference type="InterPro" id="IPR051288">
    <property type="entry name" value="Serum_paraoxonase/arylesterase"/>
</dbReference>
<dbReference type="Proteomes" id="UP000813824">
    <property type="component" value="Unassembled WGS sequence"/>
</dbReference>
<accession>A0A8K0UXV7</accession>
<comment type="PTM">
    <text evidence="8">Glycosylated.</text>
</comment>
<reference evidence="9" key="1">
    <citation type="journal article" date="2021" name="New Phytol.">
        <title>Evolutionary innovations through gain and loss of genes in the ectomycorrhizal Boletales.</title>
        <authorList>
            <person name="Wu G."/>
            <person name="Miyauchi S."/>
            <person name="Morin E."/>
            <person name="Kuo A."/>
            <person name="Drula E."/>
            <person name="Varga T."/>
            <person name="Kohler A."/>
            <person name="Feng B."/>
            <person name="Cao Y."/>
            <person name="Lipzen A."/>
            <person name="Daum C."/>
            <person name="Hundley H."/>
            <person name="Pangilinan J."/>
            <person name="Johnson J."/>
            <person name="Barry K."/>
            <person name="LaButti K."/>
            <person name="Ng V."/>
            <person name="Ahrendt S."/>
            <person name="Min B."/>
            <person name="Choi I.G."/>
            <person name="Park H."/>
            <person name="Plett J.M."/>
            <person name="Magnuson J."/>
            <person name="Spatafora J.W."/>
            <person name="Nagy L.G."/>
            <person name="Henrissat B."/>
            <person name="Grigoriev I.V."/>
            <person name="Yang Z.L."/>
            <person name="Xu J."/>
            <person name="Martin F.M."/>
        </authorList>
    </citation>
    <scope>NUCLEOTIDE SEQUENCE</scope>
    <source>
        <strain evidence="9">KKN 215</strain>
    </source>
</reference>
<evidence type="ECO:0000256" key="5">
    <source>
        <dbReference type="PIRSR" id="PIRSR602640-1"/>
    </source>
</evidence>